<gene>
    <name evidence="3" type="ORF">G6F50_007926</name>
</gene>
<dbReference type="Proteomes" id="UP000740926">
    <property type="component" value="Unassembled WGS sequence"/>
</dbReference>
<evidence type="ECO:0000313" key="4">
    <source>
        <dbReference type="Proteomes" id="UP000740926"/>
    </source>
</evidence>
<dbReference type="Pfam" id="PF08757">
    <property type="entry name" value="CotH"/>
    <property type="match status" value="1"/>
</dbReference>
<sequence>MKVLTISTLVTLAFSGALAADVQYSVIAFPSGNQNVGVSVGGKVVPLSKSSIHPNIFSGTAPFGSSYQYVMIDGQTQTAESTQRKLADGVTSTGNEFFNRSQTVYNVPGLPQAFNPIYPTLMTNMNQSNEIATIIMTVNATQLDAFNQNPTAKLDDAQVSQLAYISSKEVFTFQNAGLSTSGQSTKDFSKQSWAIELDKYNPKNASKSLLFGRTALKLRAEETDATFAREKLVLDMLAASGAATLSASWTRVFINNEAYGLFLLMDDASTHLIDNILHGGNWKSTNTGVTYKGNALSETQEGNLVYQGDDVTKYSEDLYKLADKGEDVTVSKNNSQQLIMEFTKQLSQVNAQDATDAQHPGSIANLIDSPQHTLIHMAINFLIGSWDGFWYQASNYYLNQDLQTKKWTLITYDFDETYGNGIEDASLGTVAYENYSRPGAPRPLVTVFLNNTYYKNQFENTLKTIVKRFFKPSVVDARLQAWSEMLKEDIVWTRQIPGRSPGAKTTFTLQDFQEGLLGNGTASIRQWVSQRSAALTRQLNFQDNDDLPPLPAYTAGSHLDASGNVVSSNGTTISTGNNSTTNGAPNGTNTATQHTSLAVSVHSVSLGTLFVTLAVLSLNF</sequence>
<feature type="chain" id="PRO_5040444917" description="Coth-domain-containing protein" evidence="2">
    <location>
        <begin position="20"/>
        <end position="620"/>
    </location>
</feature>
<accession>A0A9P6YZN7</accession>
<organism evidence="3 4">
    <name type="scientific">Rhizopus delemar</name>
    <dbReference type="NCBI Taxonomy" id="936053"/>
    <lineage>
        <taxon>Eukaryota</taxon>
        <taxon>Fungi</taxon>
        <taxon>Fungi incertae sedis</taxon>
        <taxon>Mucoromycota</taxon>
        <taxon>Mucoromycotina</taxon>
        <taxon>Mucoromycetes</taxon>
        <taxon>Mucorales</taxon>
        <taxon>Mucorineae</taxon>
        <taxon>Rhizopodaceae</taxon>
        <taxon>Rhizopus</taxon>
    </lineage>
</organism>
<dbReference type="AlphaFoldDB" id="A0A9P6YZN7"/>
<comment type="caution">
    <text evidence="3">The sequence shown here is derived from an EMBL/GenBank/DDBJ whole genome shotgun (WGS) entry which is preliminary data.</text>
</comment>
<reference evidence="3 4" key="1">
    <citation type="journal article" date="2020" name="Microb. Genom.">
        <title>Genetic diversity of clinical and environmental Mucorales isolates obtained from an investigation of mucormycosis cases among solid organ transplant recipients.</title>
        <authorList>
            <person name="Nguyen M.H."/>
            <person name="Kaul D."/>
            <person name="Muto C."/>
            <person name="Cheng S.J."/>
            <person name="Richter R.A."/>
            <person name="Bruno V.M."/>
            <person name="Liu G."/>
            <person name="Beyhan S."/>
            <person name="Sundermann A.J."/>
            <person name="Mounaud S."/>
            <person name="Pasculle A.W."/>
            <person name="Nierman W.C."/>
            <person name="Driscoll E."/>
            <person name="Cumbie R."/>
            <person name="Clancy C.J."/>
            <person name="Dupont C.L."/>
        </authorList>
    </citation>
    <scope>NUCLEOTIDE SEQUENCE [LARGE SCALE GENOMIC DNA]</scope>
    <source>
        <strain evidence="3 4">GL24</strain>
    </source>
</reference>
<feature type="region of interest" description="Disordered" evidence="1">
    <location>
        <begin position="566"/>
        <end position="589"/>
    </location>
</feature>
<evidence type="ECO:0000313" key="3">
    <source>
        <dbReference type="EMBL" id="KAG1567743.1"/>
    </source>
</evidence>
<evidence type="ECO:0000256" key="1">
    <source>
        <dbReference type="SAM" id="MobiDB-lite"/>
    </source>
</evidence>
<keyword evidence="4" id="KW-1185">Reference proteome</keyword>
<evidence type="ECO:0008006" key="5">
    <source>
        <dbReference type="Google" id="ProtNLM"/>
    </source>
</evidence>
<protein>
    <recommendedName>
        <fullName evidence="5">Coth-domain-containing protein</fullName>
    </recommendedName>
</protein>
<feature type="compositionally biased region" description="Low complexity" evidence="1">
    <location>
        <begin position="567"/>
        <end position="589"/>
    </location>
</feature>
<dbReference type="InterPro" id="IPR014867">
    <property type="entry name" value="Spore_coat_CotH_CotH2/3/7"/>
</dbReference>
<keyword evidence="2" id="KW-0732">Signal</keyword>
<evidence type="ECO:0000256" key="2">
    <source>
        <dbReference type="SAM" id="SignalP"/>
    </source>
</evidence>
<dbReference type="PANTHER" id="PTHR40050:SF1">
    <property type="entry name" value="INNER SPORE COAT PROTEIN H"/>
    <property type="match status" value="1"/>
</dbReference>
<name>A0A9P6YZN7_9FUNG</name>
<proteinExistence type="predicted"/>
<feature type="signal peptide" evidence="2">
    <location>
        <begin position="1"/>
        <end position="19"/>
    </location>
</feature>
<dbReference type="EMBL" id="JAANIU010001330">
    <property type="protein sequence ID" value="KAG1567743.1"/>
    <property type="molecule type" value="Genomic_DNA"/>
</dbReference>
<dbReference type="PANTHER" id="PTHR40050">
    <property type="entry name" value="INNER SPORE COAT PROTEIN H"/>
    <property type="match status" value="1"/>
</dbReference>